<organism evidence="5 6">
    <name type="scientific">Candidatus Egerieousia excrementavium</name>
    <dbReference type="NCBI Taxonomy" id="2840778"/>
    <lineage>
        <taxon>Bacteria</taxon>
        <taxon>Pseudomonadati</taxon>
        <taxon>Bacteroidota</taxon>
        <taxon>Bacteroidia</taxon>
        <taxon>Bacteroidales</taxon>
        <taxon>Candidatus Egerieousia</taxon>
    </lineage>
</organism>
<dbReference type="InterPro" id="IPR050336">
    <property type="entry name" value="Chromosome_partition/occlusion"/>
</dbReference>
<evidence type="ECO:0000256" key="1">
    <source>
        <dbReference type="ARBA" id="ARBA00006295"/>
    </source>
</evidence>
<dbReference type="EMBL" id="JADINB010000084">
    <property type="protein sequence ID" value="MBO8429029.1"/>
    <property type="molecule type" value="Genomic_DNA"/>
</dbReference>
<dbReference type="Gene3D" id="3.90.1530.30">
    <property type="match status" value="1"/>
</dbReference>
<dbReference type="Pfam" id="PF17762">
    <property type="entry name" value="HTH_ParB"/>
    <property type="match status" value="1"/>
</dbReference>
<dbReference type="Gene3D" id="1.10.10.2830">
    <property type="match status" value="1"/>
</dbReference>
<dbReference type="InterPro" id="IPR001387">
    <property type="entry name" value="Cro/C1-type_HTH"/>
</dbReference>
<dbReference type="InterPro" id="IPR003115">
    <property type="entry name" value="ParB_N"/>
</dbReference>
<comment type="similarity">
    <text evidence="1">Belongs to the ParB family.</text>
</comment>
<dbReference type="NCBIfam" id="TIGR00180">
    <property type="entry name" value="parB_part"/>
    <property type="match status" value="1"/>
</dbReference>
<dbReference type="GO" id="GO:0005694">
    <property type="term" value="C:chromosome"/>
    <property type="evidence" value="ECO:0007669"/>
    <property type="project" value="TreeGrafter"/>
</dbReference>
<comment type="caution">
    <text evidence="5">The sequence shown here is derived from an EMBL/GenBank/DDBJ whole genome shotgun (WGS) entry which is preliminary data.</text>
</comment>
<dbReference type="AlphaFoldDB" id="A0A9D9DPW0"/>
<dbReference type="Proteomes" id="UP000823635">
    <property type="component" value="Unassembled WGS sequence"/>
</dbReference>
<gene>
    <name evidence="5" type="ORF">IAC68_03730</name>
</gene>
<evidence type="ECO:0000313" key="5">
    <source>
        <dbReference type="EMBL" id="MBO8429029.1"/>
    </source>
</evidence>
<keyword evidence="2" id="KW-0159">Chromosome partition</keyword>
<dbReference type="InterPro" id="IPR036086">
    <property type="entry name" value="ParB/Sulfiredoxin_sf"/>
</dbReference>
<dbReference type="PROSITE" id="PS50943">
    <property type="entry name" value="HTH_CROC1"/>
    <property type="match status" value="1"/>
</dbReference>
<evidence type="ECO:0000313" key="6">
    <source>
        <dbReference type="Proteomes" id="UP000823635"/>
    </source>
</evidence>
<keyword evidence="3" id="KW-0238">DNA-binding</keyword>
<accession>A0A9D9DPW0</accession>
<protein>
    <submittedName>
        <fullName evidence="5">ParB/RepB/Spo0J family partition protein</fullName>
    </submittedName>
</protein>
<evidence type="ECO:0000256" key="3">
    <source>
        <dbReference type="ARBA" id="ARBA00023125"/>
    </source>
</evidence>
<dbReference type="SUPFAM" id="SSF110849">
    <property type="entry name" value="ParB/Sulfiredoxin"/>
    <property type="match status" value="1"/>
</dbReference>
<dbReference type="InterPro" id="IPR041468">
    <property type="entry name" value="HTH_ParB/Spo0J"/>
</dbReference>
<dbReference type="FunFam" id="3.90.1530.30:FF:000001">
    <property type="entry name" value="Chromosome partitioning protein ParB"/>
    <property type="match status" value="1"/>
</dbReference>
<dbReference type="GO" id="GO:0045881">
    <property type="term" value="P:positive regulation of sporulation resulting in formation of a cellular spore"/>
    <property type="evidence" value="ECO:0007669"/>
    <property type="project" value="TreeGrafter"/>
</dbReference>
<dbReference type="PANTHER" id="PTHR33375:SF1">
    <property type="entry name" value="CHROMOSOME-PARTITIONING PROTEIN PARB-RELATED"/>
    <property type="match status" value="1"/>
</dbReference>
<dbReference type="GO" id="GO:0007059">
    <property type="term" value="P:chromosome segregation"/>
    <property type="evidence" value="ECO:0007669"/>
    <property type="project" value="UniProtKB-KW"/>
</dbReference>
<proteinExistence type="inferred from homology"/>
<dbReference type="Pfam" id="PF02195">
    <property type="entry name" value="ParB_N"/>
    <property type="match status" value="1"/>
</dbReference>
<evidence type="ECO:0000259" key="4">
    <source>
        <dbReference type="PROSITE" id="PS50943"/>
    </source>
</evidence>
<dbReference type="GO" id="GO:0003677">
    <property type="term" value="F:DNA binding"/>
    <property type="evidence" value="ECO:0007669"/>
    <property type="project" value="UniProtKB-KW"/>
</dbReference>
<reference evidence="5" key="1">
    <citation type="submission" date="2020-10" db="EMBL/GenBank/DDBJ databases">
        <authorList>
            <person name="Gilroy R."/>
        </authorList>
    </citation>
    <scope>NUCLEOTIDE SEQUENCE</scope>
    <source>
        <strain evidence="5">15467</strain>
    </source>
</reference>
<sequence length="301" mass="33950">MAKIQTGLGRGLDALISDATFLKGSQRDHGNENGMLNTAEIEIDRIEPNPYQPRTEFDQEALEELSRSISLIGLIQPITIRPVDGGRYQIISGERRYRASRLAGLRTIPAYIKDTDDNGMLEMAIVENVQREDLDPIEIAVSFRRLMEECNLTQEAMSERVGKKRATVANYLRLLNLPAEIQLAIKAKKLTMGHAKSLLGLENDKDKLKIANLIIEKDLSVRDVEARVRKMNEPRPARAEKQTMELTENHFRIVETLGRYFDNNVSIKRDENGAGSITIRFSSDEQINSFTKALDKGNLLA</sequence>
<evidence type="ECO:0000256" key="2">
    <source>
        <dbReference type="ARBA" id="ARBA00022829"/>
    </source>
</evidence>
<dbReference type="SMART" id="SM00470">
    <property type="entry name" value="ParB"/>
    <property type="match status" value="1"/>
</dbReference>
<name>A0A9D9DPW0_9BACT</name>
<dbReference type="PANTHER" id="PTHR33375">
    <property type="entry name" value="CHROMOSOME-PARTITIONING PROTEIN PARB-RELATED"/>
    <property type="match status" value="1"/>
</dbReference>
<dbReference type="CDD" id="cd16393">
    <property type="entry name" value="SPO0J_N"/>
    <property type="match status" value="1"/>
</dbReference>
<dbReference type="FunFam" id="1.10.10.2830:FF:000001">
    <property type="entry name" value="Chromosome partitioning protein ParB"/>
    <property type="match status" value="1"/>
</dbReference>
<feature type="domain" description="HTH cro/C1-type" evidence="4">
    <location>
        <begin position="143"/>
        <end position="173"/>
    </location>
</feature>
<dbReference type="InterPro" id="IPR004437">
    <property type="entry name" value="ParB/RepB/Spo0J"/>
</dbReference>
<reference evidence="5" key="2">
    <citation type="journal article" date="2021" name="PeerJ">
        <title>Extensive microbial diversity within the chicken gut microbiome revealed by metagenomics and culture.</title>
        <authorList>
            <person name="Gilroy R."/>
            <person name="Ravi A."/>
            <person name="Getino M."/>
            <person name="Pursley I."/>
            <person name="Horton D.L."/>
            <person name="Alikhan N.F."/>
            <person name="Baker D."/>
            <person name="Gharbi K."/>
            <person name="Hall N."/>
            <person name="Watson M."/>
            <person name="Adriaenssens E.M."/>
            <person name="Foster-Nyarko E."/>
            <person name="Jarju S."/>
            <person name="Secka A."/>
            <person name="Antonio M."/>
            <person name="Oren A."/>
            <person name="Chaudhuri R.R."/>
            <person name="La Ragione R."/>
            <person name="Hildebrand F."/>
            <person name="Pallen M.J."/>
        </authorList>
    </citation>
    <scope>NUCLEOTIDE SEQUENCE</scope>
    <source>
        <strain evidence="5">15467</strain>
    </source>
</reference>